<dbReference type="InterPro" id="IPR001007">
    <property type="entry name" value="VWF_dom"/>
</dbReference>
<dbReference type="AlphaFoldDB" id="A0A2A4J1D5"/>
<dbReference type="STRING" id="7102.A0A2A4J1D5"/>
<dbReference type="PANTHER" id="PTHR11339">
    <property type="entry name" value="EXTRACELLULAR MATRIX GLYCOPROTEIN RELATED"/>
    <property type="match status" value="1"/>
</dbReference>
<feature type="domain" description="CTCK" evidence="3">
    <location>
        <begin position="761"/>
        <end position="857"/>
    </location>
</feature>
<dbReference type="SMART" id="SM00214">
    <property type="entry name" value="VWC"/>
    <property type="match status" value="6"/>
</dbReference>
<dbReference type="InterPro" id="IPR050780">
    <property type="entry name" value="Mucin_vWF_Thrombospondin_sf"/>
</dbReference>
<dbReference type="PANTHER" id="PTHR11339:SF402">
    <property type="entry name" value="VWFD DOMAIN-CONTAINING PROTEIN"/>
    <property type="match status" value="1"/>
</dbReference>
<organism evidence="5">
    <name type="scientific">Heliothis virescens</name>
    <name type="common">Tobacco budworm moth</name>
    <dbReference type="NCBI Taxonomy" id="7102"/>
    <lineage>
        <taxon>Eukaryota</taxon>
        <taxon>Metazoa</taxon>
        <taxon>Ecdysozoa</taxon>
        <taxon>Arthropoda</taxon>
        <taxon>Hexapoda</taxon>
        <taxon>Insecta</taxon>
        <taxon>Pterygota</taxon>
        <taxon>Neoptera</taxon>
        <taxon>Endopterygota</taxon>
        <taxon>Lepidoptera</taxon>
        <taxon>Glossata</taxon>
        <taxon>Ditrysia</taxon>
        <taxon>Noctuoidea</taxon>
        <taxon>Noctuidae</taxon>
        <taxon>Heliothinae</taxon>
        <taxon>Heliothis</taxon>
    </lineage>
</organism>
<feature type="disulfide bond" evidence="2">
    <location>
        <begin position="801"/>
        <end position="853"/>
    </location>
</feature>
<dbReference type="InterPro" id="IPR014853">
    <property type="entry name" value="VWF/SSPO/ZAN-like_Cys-rich_dom"/>
</dbReference>
<evidence type="ECO:0000259" key="3">
    <source>
        <dbReference type="PROSITE" id="PS01225"/>
    </source>
</evidence>
<evidence type="ECO:0000259" key="4">
    <source>
        <dbReference type="PROSITE" id="PS50184"/>
    </source>
</evidence>
<dbReference type="SUPFAM" id="SSF57567">
    <property type="entry name" value="Serine protease inhibitors"/>
    <property type="match status" value="1"/>
</dbReference>
<comment type="caution">
    <text evidence="2">Lacks conserved residue(s) required for the propagation of feature annotation.</text>
</comment>
<proteinExistence type="predicted"/>
<evidence type="ECO:0000256" key="2">
    <source>
        <dbReference type="PROSITE-ProRule" id="PRU00039"/>
    </source>
</evidence>
<dbReference type="EMBL" id="NWSH01003806">
    <property type="protein sequence ID" value="PCG65801.1"/>
    <property type="molecule type" value="Genomic_DNA"/>
</dbReference>
<dbReference type="SMART" id="SM00832">
    <property type="entry name" value="C8"/>
    <property type="match status" value="1"/>
</dbReference>
<name>A0A2A4J1D5_HELVI</name>
<feature type="disulfide bond" evidence="2">
    <location>
        <begin position="797"/>
        <end position="851"/>
    </location>
</feature>
<comment type="caution">
    <text evidence="5">The sequence shown here is derived from an EMBL/GenBank/DDBJ whole genome shotgun (WGS) entry which is preliminary data.</text>
</comment>
<keyword evidence="1 2" id="KW-1015">Disulfide bond</keyword>
<dbReference type="InterPro" id="IPR036084">
    <property type="entry name" value="Ser_inhib-like_sf"/>
</dbReference>
<dbReference type="PROSITE" id="PS01208">
    <property type="entry name" value="VWFC_1"/>
    <property type="match status" value="1"/>
</dbReference>
<dbReference type="SUPFAM" id="SSF57603">
    <property type="entry name" value="FnI-like domain"/>
    <property type="match status" value="2"/>
</dbReference>
<dbReference type="CDD" id="cd19941">
    <property type="entry name" value="TIL"/>
    <property type="match status" value="1"/>
</dbReference>
<feature type="domain" description="VWFC" evidence="4">
    <location>
        <begin position="549"/>
        <end position="623"/>
    </location>
</feature>
<feature type="domain" description="VWFC" evidence="4">
    <location>
        <begin position="205"/>
        <end position="278"/>
    </location>
</feature>
<reference evidence="5" key="1">
    <citation type="submission" date="2017-09" db="EMBL/GenBank/DDBJ databases">
        <title>Contemporary evolution of a Lepidopteran species, Heliothis virescens, in response to modern agricultural practices.</title>
        <authorList>
            <person name="Fritz M.L."/>
            <person name="Deyonke A.M."/>
            <person name="Papanicolaou A."/>
            <person name="Micinski S."/>
            <person name="Westbrook J."/>
            <person name="Gould F."/>
        </authorList>
    </citation>
    <scope>NUCLEOTIDE SEQUENCE [LARGE SCALE GENOMIC DNA]</scope>
    <source>
        <strain evidence="5">HvINT-</strain>
        <tissue evidence="5">Whole body</tissue>
    </source>
</reference>
<dbReference type="SMART" id="SM00041">
    <property type="entry name" value="CT"/>
    <property type="match status" value="1"/>
</dbReference>
<evidence type="ECO:0008006" key="6">
    <source>
        <dbReference type="Google" id="ProtNLM"/>
    </source>
</evidence>
<gene>
    <name evidence="5" type="ORF">B5V51_8640</name>
</gene>
<accession>A0A2A4J1D5</accession>
<evidence type="ECO:0000256" key="1">
    <source>
        <dbReference type="ARBA" id="ARBA00023157"/>
    </source>
</evidence>
<dbReference type="PROSITE" id="PS01185">
    <property type="entry name" value="CTCK_1"/>
    <property type="match status" value="1"/>
</dbReference>
<dbReference type="PROSITE" id="PS01225">
    <property type="entry name" value="CTCK_2"/>
    <property type="match status" value="1"/>
</dbReference>
<dbReference type="InterPro" id="IPR006207">
    <property type="entry name" value="Cys_knot_C"/>
</dbReference>
<sequence length="903" mass="98655">MEFRVRVPSYLYANKTEGLCGVCAGYQEMLITSNGTATEDFDEYGKSWQATPTDLKTLDISEQAQCDQPPPPPECVLPPPESNPCYNLYNADRFGACHALVEPQSYVEACEADLCANATDACDTLQRYAAECRRQEVCLHDWRTDLCPYPCAEPLVYRACVSCELTCENSDELSKHPDSCHQPAGEGCFCPEGKVKVNNTCIEPTKCFPCDAKKEHFAGDTWQEDACTKCSCSKLSGENTAHVSCTRQTCVAPLCADTEDLITKPAKPGQCCAEHLCVPKPKKNCTEAKKMDCGFGQVLKQKTTADGCTEFACECMPTSECPPIPDDKVVEVFEPGMERVVDNSGCCPKADFLCRPETCPKPPDCPKFHDLKTYNVSGKCCNEYKCELPKDKCVVKLEWEAASKGGEKARTTPQAILKDIDAVWLDGPCRSCRCESSTLGTSARCSTTECPSIVSTEHFVLEPRPVPFQCCPQPVHVACRDGDDIYKVGENWTSPANPCESYLCKQTDSDGKLEKITTVQQCHTDCQLGWKYFPAPPGSKECCGKCEPVACVVDGKERPIGDKWTSSDFCANYTCVNVDGTLQVQCSNETCPEVSEATRKQFVLSQEKVAGQCCPKEEPIACRVGNKIYQEGQTWSSPTEPCKNTSCARDYNGRLTHKDSVQACPRGCRRGWAAVPPPPGVCCGGCVQTHCVVDDKVIAPGTVWQSPDNCTTYTCDKSGDDVYVTSSPPVCPDVSACKPEHIVNDTCCRVCKEPPENLSKCVPTSIPASETVGLVRVYDHRHGLCVNRQPLKGLKECRGSCDSGTLYNNQTGIHDSRCECCAATEYGSLDVTLSCEDGTPRPHIVATTRACACTACGAGATPHWPSKGGYAGVKIPPRRPTFEEEDIIPQIYQRFGSSPRPIR</sequence>
<protein>
    <recommendedName>
        <fullName evidence="6">VWFC domain-containing protein</fullName>
    </recommendedName>
</protein>
<evidence type="ECO:0000313" key="5">
    <source>
        <dbReference type="EMBL" id="PCG65801.1"/>
    </source>
</evidence>
<dbReference type="Pfam" id="PF08742">
    <property type="entry name" value="C8"/>
    <property type="match status" value="1"/>
</dbReference>
<dbReference type="PROSITE" id="PS50184">
    <property type="entry name" value="VWFC_2"/>
    <property type="match status" value="2"/>
</dbReference>
<dbReference type="Gene3D" id="2.10.25.10">
    <property type="entry name" value="Laminin"/>
    <property type="match status" value="1"/>
</dbReference>